<dbReference type="GO" id="GO:0009349">
    <property type="term" value="C:riboflavin synthase complex"/>
    <property type="evidence" value="ECO:0007669"/>
    <property type="project" value="UniProtKB-UniRule"/>
</dbReference>
<dbReference type="UniPathway" id="UPA00275">
    <property type="reaction ID" value="UER00404"/>
</dbReference>
<dbReference type="PANTHER" id="PTHR21058:SF0">
    <property type="entry name" value="6,7-DIMETHYL-8-RIBITYLLUMAZINE SYNTHASE"/>
    <property type="match status" value="1"/>
</dbReference>
<dbReference type="GO" id="GO:0005829">
    <property type="term" value="C:cytosol"/>
    <property type="evidence" value="ECO:0007669"/>
    <property type="project" value="TreeGrafter"/>
</dbReference>
<dbReference type="InterPro" id="IPR036467">
    <property type="entry name" value="LS/RS_sf"/>
</dbReference>
<dbReference type="GO" id="GO:0009231">
    <property type="term" value="P:riboflavin biosynthetic process"/>
    <property type="evidence" value="ECO:0007669"/>
    <property type="project" value="UniProtKB-UniRule"/>
</dbReference>
<evidence type="ECO:0000256" key="7">
    <source>
        <dbReference type="HAMAP-Rule" id="MF_00178"/>
    </source>
</evidence>
<name>A0A0W0Z6T4_LEGSP</name>
<proteinExistence type="inferred from homology"/>
<dbReference type="CDD" id="cd09209">
    <property type="entry name" value="Lumazine_synthase-I"/>
    <property type="match status" value="1"/>
</dbReference>
<evidence type="ECO:0000256" key="2">
    <source>
        <dbReference type="ARBA" id="ARBA00007424"/>
    </source>
</evidence>
<dbReference type="InterPro" id="IPR002180">
    <property type="entry name" value="LS/RS"/>
</dbReference>
<dbReference type="OrthoDB" id="9809709at2"/>
<keyword evidence="9" id="KW-1185">Reference proteome</keyword>
<dbReference type="Proteomes" id="UP000054877">
    <property type="component" value="Unassembled WGS sequence"/>
</dbReference>
<dbReference type="EC" id="2.5.1.78" evidence="3 7"/>
<comment type="catalytic activity">
    <reaction evidence="6 7">
        <text>(2S)-2-hydroxy-3-oxobutyl phosphate + 5-amino-6-(D-ribitylamino)uracil = 6,7-dimethyl-8-(1-D-ribityl)lumazine + phosphate + 2 H2O + H(+)</text>
        <dbReference type="Rhea" id="RHEA:26152"/>
        <dbReference type="ChEBI" id="CHEBI:15377"/>
        <dbReference type="ChEBI" id="CHEBI:15378"/>
        <dbReference type="ChEBI" id="CHEBI:15934"/>
        <dbReference type="ChEBI" id="CHEBI:43474"/>
        <dbReference type="ChEBI" id="CHEBI:58201"/>
        <dbReference type="ChEBI" id="CHEBI:58830"/>
        <dbReference type="EC" id="2.5.1.78"/>
    </reaction>
</comment>
<dbReference type="EMBL" id="LNYX01000012">
    <property type="protein sequence ID" value="KTD64834.1"/>
    <property type="molecule type" value="Genomic_DNA"/>
</dbReference>
<dbReference type="Pfam" id="PF00885">
    <property type="entry name" value="DMRL_synthase"/>
    <property type="match status" value="1"/>
</dbReference>
<evidence type="ECO:0000256" key="5">
    <source>
        <dbReference type="ARBA" id="ARBA00022679"/>
    </source>
</evidence>
<dbReference type="NCBIfam" id="TIGR00114">
    <property type="entry name" value="lumazine-synth"/>
    <property type="match status" value="1"/>
</dbReference>
<dbReference type="InterPro" id="IPR034964">
    <property type="entry name" value="LS"/>
</dbReference>
<feature type="binding site" evidence="7">
    <location>
        <begin position="58"/>
        <end position="60"/>
    </location>
    <ligand>
        <name>5-amino-6-(D-ribitylamino)uracil</name>
        <dbReference type="ChEBI" id="CHEBI:15934"/>
    </ligand>
</feature>
<reference evidence="8 9" key="1">
    <citation type="submission" date="2015-11" db="EMBL/GenBank/DDBJ databases">
        <title>Genomic analysis of 38 Legionella species identifies large and diverse effector repertoires.</title>
        <authorList>
            <person name="Burstein D."/>
            <person name="Amaro F."/>
            <person name="Zusman T."/>
            <person name="Lifshitz Z."/>
            <person name="Cohen O."/>
            <person name="Gilbert J.A."/>
            <person name="Pupko T."/>
            <person name="Shuman H.A."/>
            <person name="Segal G."/>
        </authorList>
    </citation>
    <scope>NUCLEOTIDE SEQUENCE [LARGE SCALE GENOMIC DNA]</scope>
    <source>
        <strain evidence="8 9">Mt.St.Helens-9</strain>
    </source>
</reference>
<evidence type="ECO:0000313" key="8">
    <source>
        <dbReference type="EMBL" id="KTD64834.1"/>
    </source>
</evidence>
<keyword evidence="4 7" id="KW-0686">Riboflavin biosynthesis</keyword>
<protein>
    <recommendedName>
        <fullName evidence="3 7">6,7-dimethyl-8-ribityllumazine synthase</fullName>
        <shortName evidence="7">DMRL synthase</shortName>
        <shortName evidence="7">LS</shortName>
        <shortName evidence="7">Lumazine synthase</shortName>
        <ecNumber evidence="3 7">2.5.1.78</ecNumber>
    </recommendedName>
</protein>
<comment type="pathway">
    <text evidence="1 7">Cofactor biosynthesis; riboflavin biosynthesis; riboflavin from 2-hydroxy-3-oxobutyl phosphate and 5-amino-6-(D-ribitylamino)uracil: step 1/2.</text>
</comment>
<gene>
    <name evidence="7 8" type="primary">ribH</name>
    <name evidence="8" type="ORF">Lspi_1001</name>
</gene>
<accession>A0A0W0Z6T4</accession>
<comment type="subunit">
    <text evidence="7">Forms an icosahedral capsid composed of 60 subunits, arranged as a dodecamer of pentamers.</text>
</comment>
<feature type="binding site" evidence="7">
    <location>
        <position position="115"/>
    </location>
    <ligand>
        <name>5-amino-6-(D-ribitylamino)uracil</name>
        <dbReference type="ChEBI" id="CHEBI:15934"/>
    </ligand>
</feature>
<dbReference type="GO" id="GO:0000906">
    <property type="term" value="F:6,7-dimethyl-8-ribityllumazine synthase activity"/>
    <property type="evidence" value="ECO:0007669"/>
    <property type="project" value="UniProtKB-UniRule"/>
</dbReference>
<feature type="active site" description="Proton donor" evidence="7">
    <location>
        <position position="90"/>
    </location>
</feature>
<keyword evidence="5 7" id="KW-0808">Transferase</keyword>
<dbReference type="STRING" id="452.Lspi_1001"/>
<dbReference type="Gene3D" id="3.40.50.960">
    <property type="entry name" value="Lumazine/riboflavin synthase"/>
    <property type="match status" value="1"/>
</dbReference>
<feature type="binding site" evidence="7">
    <location>
        <begin position="82"/>
        <end position="84"/>
    </location>
    <ligand>
        <name>5-amino-6-(D-ribitylamino)uracil</name>
        <dbReference type="ChEBI" id="CHEBI:15934"/>
    </ligand>
</feature>
<dbReference type="PATRIC" id="fig|452.5.peg.1098"/>
<comment type="function">
    <text evidence="7">Catalyzes the formation of 6,7-dimethyl-8-ribityllumazine by condensation of 5-amino-6-(D-ribitylamino)uracil with 3,4-dihydroxy-2-butanone 4-phosphate. This is the penultimate step in the biosynthesis of riboflavin.</text>
</comment>
<evidence type="ECO:0000256" key="6">
    <source>
        <dbReference type="ARBA" id="ARBA00048785"/>
    </source>
</evidence>
<organism evidence="8 9">
    <name type="scientific">Legionella spiritensis</name>
    <dbReference type="NCBI Taxonomy" id="452"/>
    <lineage>
        <taxon>Bacteria</taxon>
        <taxon>Pseudomonadati</taxon>
        <taxon>Pseudomonadota</taxon>
        <taxon>Gammaproteobacteria</taxon>
        <taxon>Legionellales</taxon>
        <taxon>Legionellaceae</taxon>
        <taxon>Legionella</taxon>
    </lineage>
</organism>
<evidence type="ECO:0000313" key="9">
    <source>
        <dbReference type="Proteomes" id="UP000054877"/>
    </source>
</evidence>
<evidence type="ECO:0000256" key="1">
    <source>
        <dbReference type="ARBA" id="ARBA00004917"/>
    </source>
</evidence>
<dbReference type="SUPFAM" id="SSF52121">
    <property type="entry name" value="Lumazine synthase"/>
    <property type="match status" value="1"/>
</dbReference>
<sequence length="155" mass="16972">MKLINETTAERRTSFPIALVVSQFNKEITTVLREGALQRLRASGFDDKDILVVEVPGAVEIPLLARRLAMQQKVEAIIALGAVIRGETSHYDYVCEQVSSGCQQVALQYNLPVVFGVLTTENEEQAWDRLGGQHGHKGVDAADCAIAMHTILGQL</sequence>
<evidence type="ECO:0000256" key="3">
    <source>
        <dbReference type="ARBA" id="ARBA00012664"/>
    </source>
</evidence>
<evidence type="ECO:0000256" key="4">
    <source>
        <dbReference type="ARBA" id="ARBA00022619"/>
    </source>
</evidence>
<feature type="binding site" evidence="7">
    <location>
        <position position="24"/>
    </location>
    <ligand>
        <name>5-amino-6-(D-ribitylamino)uracil</name>
        <dbReference type="ChEBI" id="CHEBI:15934"/>
    </ligand>
</feature>
<comment type="caution">
    <text evidence="8">The sequence shown here is derived from an EMBL/GenBank/DDBJ whole genome shotgun (WGS) entry which is preliminary data.</text>
</comment>
<dbReference type="AlphaFoldDB" id="A0A0W0Z6T4"/>
<dbReference type="PANTHER" id="PTHR21058">
    <property type="entry name" value="6,7-DIMETHYL-8-RIBITYLLUMAZINE SYNTHASE DMRL SYNTHASE LUMAZINE SYNTHASE"/>
    <property type="match status" value="1"/>
</dbReference>
<dbReference type="RefSeq" id="WP_058482933.1">
    <property type="nucleotide sequence ID" value="NZ_CAAAII010000003.1"/>
</dbReference>
<feature type="binding site" evidence="7">
    <location>
        <begin position="87"/>
        <end position="88"/>
    </location>
    <ligand>
        <name>(2S)-2-hydroxy-3-oxobutyl phosphate</name>
        <dbReference type="ChEBI" id="CHEBI:58830"/>
    </ligand>
</feature>
<comment type="similarity">
    <text evidence="2 7">Belongs to the DMRL synthase family.</text>
</comment>
<dbReference type="HAMAP" id="MF_00178">
    <property type="entry name" value="Lumazine_synth"/>
    <property type="match status" value="1"/>
</dbReference>
<feature type="binding site" evidence="7">
    <location>
        <position position="129"/>
    </location>
    <ligand>
        <name>(2S)-2-hydroxy-3-oxobutyl phosphate</name>
        <dbReference type="ChEBI" id="CHEBI:58830"/>
    </ligand>
</feature>